<dbReference type="InterPro" id="IPR045357">
    <property type="entry name" value="Aminopeptidase_N-like_N"/>
</dbReference>
<evidence type="ECO:0000256" key="1">
    <source>
        <dbReference type="ARBA" id="ARBA00000098"/>
    </source>
</evidence>
<dbReference type="InterPro" id="IPR024571">
    <property type="entry name" value="ERAP1-like_C_dom"/>
</dbReference>
<evidence type="ECO:0000256" key="10">
    <source>
        <dbReference type="ARBA" id="ARBA00022833"/>
    </source>
</evidence>
<dbReference type="STRING" id="446470.Snas_5445"/>
<dbReference type="PRINTS" id="PR00756">
    <property type="entry name" value="ALADIPTASE"/>
</dbReference>
<evidence type="ECO:0000256" key="6">
    <source>
        <dbReference type="ARBA" id="ARBA00022438"/>
    </source>
</evidence>
<dbReference type="Pfam" id="PF11838">
    <property type="entry name" value="ERAP1_C"/>
    <property type="match status" value="1"/>
</dbReference>
<evidence type="ECO:0000256" key="9">
    <source>
        <dbReference type="ARBA" id="ARBA00022801"/>
    </source>
</evidence>
<dbReference type="SUPFAM" id="SSF55486">
    <property type="entry name" value="Metalloproteases ('zincins'), catalytic domain"/>
    <property type="match status" value="1"/>
</dbReference>
<keyword evidence="6 17" id="KW-0031">Aminopeptidase</keyword>
<dbReference type="eggNOG" id="COG0308">
    <property type="taxonomic scope" value="Bacteria"/>
</dbReference>
<keyword evidence="9" id="KW-0378">Hydrolase</keyword>
<dbReference type="InterPro" id="IPR001930">
    <property type="entry name" value="Peptidase_M1"/>
</dbReference>
<gene>
    <name evidence="17" type="ordered locus">Snas_5445</name>
</gene>
<proteinExistence type="inferred from homology"/>
<dbReference type="Gene3D" id="1.10.390.10">
    <property type="entry name" value="Neutral Protease Domain 2"/>
    <property type="match status" value="1"/>
</dbReference>
<feature type="domain" description="ERAP1-like C-terminal" evidence="15">
    <location>
        <begin position="525"/>
        <end position="836"/>
    </location>
</feature>
<evidence type="ECO:0000256" key="13">
    <source>
        <dbReference type="ARBA" id="ARBA00031533"/>
    </source>
</evidence>
<dbReference type="Pfam" id="PF17900">
    <property type="entry name" value="Peptidase_M1_N"/>
    <property type="match status" value="1"/>
</dbReference>
<evidence type="ECO:0000256" key="4">
    <source>
        <dbReference type="ARBA" id="ARBA00012564"/>
    </source>
</evidence>
<dbReference type="GO" id="GO:0016285">
    <property type="term" value="F:alanyl aminopeptidase activity"/>
    <property type="evidence" value="ECO:0007669"/>
    <property type="project" value="UniProtKB-EC"/>
</dbReference>
<dbReference type="InterPro" id="IPR042097">
    <property type="entry name" value="Aminopeptidase_N-like_N_sf"/>
</dbReference>
<dbReference type="GO" id="GO:0042277">
    <property type="term" value="F:peptide binding"/>
    <property type="evidence" value="ECO:0007669"/>
    <property type="project" value="TreeGrafter"/>
</dbReference>
<evidence type="ECO:0000259" key="15">
    <source>
        <dbReference type="Pfam" id="PF11838"/>
    </source>
</evidence>
<comment type="similarity">
    <text evidence="3">Belongs to the peptidase M1 family.</text>
</comment>
<reference evidence="17 18" key="1">
    <citation type="journal article" date="2009" name="Stand. Genomic Sci.">
        <title>Complete genome sequence of Stackebrandtia nassauensis type strain (LLR-40K-21).</title>
        <authorList>
            <person name="Munk C."/>
            <person name="Lapidus A."/>
            <person name="Copeland A."/>
            <person name="Jando M."/>
            <person name="Mayilraj S."/>
            <person name="Glavina Del Rio T."/>
            <person name="Nolan M."/>
            <person name="Chen F."/>
            <person name="Lucas S."/>
            <person name="Tice H."/>
            <person name="Cheng J.F."/>
            <person name="Han C."/>
            <person name="Detter J.C."/>
            <person name="Bruce D."/>
            <person name="Goodwin L."/>
            <person name="Chain P."/>
            <person name="Pitluck S."/>
            <person name="Goker M."/>
            <person name="Ovchinikova G."/>
            <person name="Pati A."/>
            <person name="Ivanova N."/>
            <person name="Mavromatis K."/>
            <person name="Chen A."/>
            <person name="Palaniappan K."/>
            <person name="Land M."/>
            <person name="Hauser L."/>
            <person name="Chang Y.J."/>
            <person name="Jeffries C.D."/>
            <person name="Bristow J."/>
            <person name="Eisen J.A."/>
            <person name="Markowitz V."/>
            <person name="Hugenholtz P."/>
            <person name="Kyrpides N.C."/>
            <person name="Klenk H.P."/>
        </authorList>
    </citation>
    <scope>NUCLEOTIDE SEQUENCE [LARGE SCALE GENOMIC DNA]</scope>
    <source>
        <strain evidence="18">DSM 44728 / CIP 108903 / NRRL B-16338 / NBRC 102104 / LLR-40K-21</strain>
    </source>
</reference>
<dbReference type="RefSeq" id="WP_013020648.1">
    <property type="nucleotide sequence ID" value="NC_013947.1"/>
</dbReference>
<dbReference type="Gene3D" id="2.60.40.1730">
    <property type="entry name" value="tricorn interacting facor f3 domain"/>
    <property type="match status" value="1"/>
</dbReference>
<dbReference type="InterPro" id="IPR050344">
    <property type="entry name" value="Peptidase_M1_aminopeptidases"/>
</dbReference>
<keyword evidence="10" id="KW-0862">Zinc</keyword>
<dbReference type="EC" id="3.4.11.2" evidence="4"/>
<evidence type="ECO:0000256" key="5">
    <source>
        <dbReference type="ARBA" id="ARBA00015611"/>
    </source>
</evidence>
<dbReference type="EMBL" id="CP001778">
    <property type="protein sequence ID" value="ADD45077.1"/>
    <property type="molecule type" value="Genomic_DNA"/>
</dbReference>
<keyword evidence="18" id="KW-1185">Reference proteome</keyword>
<dbReference type="PANTHER" id="PTHR11533:SF174">
    <property type="entry name" value="PUROMYCIN-SENSITIVE AMINOPEPTIDASE-RELATED"/>
    <property type="match status" value="1"/>
</dbReference>
<dbReference type="CDD" id="cd09602">
    <property type="entry name" value="M1_APN"/>
    <property type="match status" value="1"/>
</dbReference>
<sequence length="848" mass="94092">MAETHILTQTDASQRARLLRVDSYDVAVDLTGSDTTFVSTSTVRFSCTEPGASTFIEIAAEAVTAAQLNGTDVDLSEYSAENGLKLPSLAADNELVVTARCRYSSSGQGLHRMTDPVDKQTYLYSQFEVSDAQQMFACFDQPDLKARFTFRVTLPEHWRAISNMPVDSETTSGETKTVHFEQSPPMSTYVTALCAGPYHEVTDSHDGIGLGLYCRESMKEYLDAEGVFEITKQGFDHFHSAFGVRYPLPKYDQVFAPEYNMGAMENFGCITIAEASFLFRSQVTEYELEQRANVILHEMAHMWFGDLVTMRWWDDLWLNESFAEWASHWANVEATKYSGAWTTFLTVRKNWGYRQDQLPTTHPVYTPMPDVEAVATNFDGITYAKGASILKQLVAYVGIEPFKQGLRQYFEKHQWGNAAFSDLLGCLEASSGRELREFADTWLASAGVSTLSPELQVGPDGTYTSVAIRQEVVAEHPTLRTHRIGVGLYDLDDGVLRRRRRIELDVSGERTEVAELVGEKQPDVLLVNDDDLTYCKTRLDERSMATVVEHIAGFTDSLPRALTWAAAWDMLRDGEMAARDFVRLGVVGLPHERDINVVSMIQRQLGAALVYADPAVTPSLRADLAATAMRAVEDAEPGGDMQRSWAKAYAGFTRGDEGIARLKGWLAGQGVPSGLAVDTDLRWHLLTCLAGLGAASAEDINEELKRDNTADGERLSLIAHASLPTVEAKAETWRRITEDAGLANYARRSLMLGFAHPDQLDLIRPYVSKFLDSVAPMWQRLSTQEAIEYISFAFPRLVVEQDTLDATDAWLANGGDGAEEAAMRRGVLEGRDDIARALRARAKDAQAG</sequence>
<dbReference type="GO" id="GO:0005615">
    <property type="term" value="C:extracellular space"/>
    <property type="evidence" value="ECO:0007669"/>
    <property type="project" value="TreeGrafter"/>
</dbReference>
<evidence type="ECO:0000259" key="16">
    <source>
        <dbReference type="Pfam" id="PF17900"/>
    </source>
</evidence>
<keyword evidence="8" id="KW-0479">Metal-binding</keyword>
<dbReference type="HOGENOM" id="CLU_007335_1_1_11"/>
<feature type="domain" description="Aminopeptidase N-like N-terminal" evidence="16">
    <location>
        <begin position="23"/>
        <end position="190"/>
    </location>
</feature>
<evidence type="ECO:0000313" key="17">
    <source>
        <dbReference type="EMBL" id="ADD45077.1"/>
    </source>
</evidence>
<dbReference type="AlphaFoldDB" id="D3PVV6"/>
<accession>D3PVV6</accession>
<evidence type="ECO:0000256" key="11">
    <source>
        <dbReference type="ARBA" id="ARBA00023049"/>
    </source>
</evidence>
<keyword evidence="7" id="KW-0645">Protease</keyword>
<feature type="domain" description="Peptidase M1 membrane alanine aminopeptidase" evidence="14">
    <location>
        <begin position="228"/>
        <end position="442"/>
    </location>
</feature>
<evidence type="ECO:0000256" key="2">
    <source>
        <dbReference type="ARBA" id="ARBA00001947"/>
    </source>
</evidence>
<dbReference type="PANTHER" id="PTHR11533">
    <property type="entry name" value="PROTEASE M1 ZINC METALLOPROTEASE"/>
    <property type="match status" value="1"/>
</dbReference>
<dbReference type="InterPro" id="IPR014782">
    <property type="entry name" value="Peptidase_M1_dom"/>
</dbReference>
<keyword evidence="11" id="KW-0482">Metalloprotease</keyword>
<dbReference type="GO" id="GO:0008270">
    <property type="term" value="F:zinc ion binding"/>
    <property type="evidence" value="ECO:0007669"/>
    <property type="project" value="InterPro"/>
</dbReference>
<dbReference type="GO" id="GO:0006508">
    <property type="term" value="P:proteolysis"/>
    <property type="evidence" value="ECO:0007669"/>
    <property type="project" value="UniProtKB-KW"/>
</dbReference>
<dbReference type="GO" id="GO:0070006">
    <property type="term" value="F:metalloaminopeptidase activity"/>
    <property type="evidence" value="ECO:0007669"/>
    <property type="project" value="TreeGrafter"/>
</dbReference>
<evidence type="ECO:0000256" key="7">
    <source>
        <dbReference type="ARBA" id="ARBA00022670"/>
    </source>
</evidence>
<dbReference type="OrthoDB" id="100605at2"/>
<dbReference type="SUPFAM" id="SSF63737">
    <property type="entry name" value="Leukotriene A4 hydrolase N-terminal domain"/>
    <property type="match status" value="1"/>
</dbReference>
<comment type="cofactor">
    <cofactor evidence="2">
        <name>Zn(2+)</name>
        <dbReference type="ChEBI" id="CHEBI:29105"/>
    </cofactor>
</comment>
<dbReference type="GO" id="GO:0016020">
    <property type="term" value="C:membrane"/>
    <property type="evidence" value="ECO:0007669"/>
    <property type="project" value="TreeGrafter"/>
</dbReference>
<name>D3PVV6_STANL</name>
<dbReference type="Pfam" id="PF01433">
    <property type="entry name" value="Peptidase_M1"/>
    <property type="match status" value="1"/>
</dbReference>
<evidence type="ECO:0000256" key="12">
    <source>
        <dbReference type="ARBA" id="ARBA00029811"/>
    </source>
</evidence>
<dbReference type="MEROPS" id="M01.012"/>
<dbReference type="InterPro" id="IPR012778">
    <property type="entry name" value="Pept_M1_aminopeptidase"/>
</dbReference>
<dbReference type="FunFam" id="2.60.40.1730:FF:000010">
    <property type="entry name" value="Putative aminopeptidase N"/>
    <property type="match status" value="1"/>
</dbReference>
<dbReference type="GO" id="GO:0005737">
    <property type="term" value="C:cytoplasm"/>
    <property type="evidence" value="ECO:0007669"/>
    <property type="project" value="TreeGrafter"/>
</dbReference>
<dbReference type="KEGG" id="sna:Snas_5445"/>
<protein>
    <recommendedName>
        <fullName evidence="5">Aminopeptidase N</fullName>
        <ecNumber evidence="4">3.4.11.2</ecNumber>
    </recommendedName>
    <alternativeName>
        <fullName evidence="12">Alanine aminopeptidase</fullName>
    </alternativeName>
    <alternativeName>
        <fullName evidence="13">Lysyl aminopeptidase</fullName>
    </alternativeName>
</protein>
<evidence type="ECO:0000259" key="14">
    <source>
        <dbReference type="Pfam" id="PF01433"/>
    </source>
</evidence>
<dbReference type="GO" id="GO:0043171">
    <property type="term" value="P:peptide catabolic process"/>
    <property type="evidence" value="ECO:0007669"/>
    <property type="project" value="TreeGrafter"/>
</dbReference>
<evidence type="ECO:0000256" key="3">
    <source>
        <dbReference type="ARBA" id="ARBA00010136"/>
    </source>
</evidence>
<dbReference type="Proteomes" id="UP000000844">
    <property type="component" value="Chromosome"/>
</dbReference>
<dbReference type="FunFam" id="1.10.390.10:FF:000004">
    <property type="entry name" value="Aminopeptidase N"/>
    <property type="match status" value="1"/>
</dbReference>
<evidence type="ECO:0000256" key="8">
    <source>
        <dbReference type="ARBA" id="ARBA00022723"/>
    </source>
</evidence>
<dbReference type="NCBIfam" id="TIGR02412">
    <property type="entry name" value="pepN_strep_liv"/>
    <property type="match status" value="1"/>
</dbReference>
<comment type="catalytic activity">
    <reaction evidence="1">
        <text>Release of an N-terminal amino acid, Xaa-|-Yaa- from a peptide, amide or arylamide. Xaa is preferably Ala, but may be most amino acids including Pro (slow action). When a terminal hydrophobic residue is followed by a prolyl residue, the two may be released as an intact Xaa-Pro dipeptide.</text>
        <dbReference type="EC" id="3.4.11.2"/>
    </reaction>
</comment>
<evidence type="ECO:0000313" key="18">
    <source>
        <dbReference type="Proteomes" id="UP000000844"/>
    </source>
</evidence>
<dbReference type="InterPro" id="IPR027268">
    <property type="entry name" value="Peptidase_M4/M1_CTD_sf"/>
</dbReference>
<organism evidence="17 18">
    <name type="scientific">Stackebrandtia nassauensis (strain DSM 44728 / CIP 108903 / NRRL B-16338 / NBRC 102104 / LLR-40K-21)</name>
    <dbReference type="NCBI Taxonomy" id="446470"/>
    <lineage>
        <taxon>Bacteria</taxon>
        <taxon>Bacillati</taxon>
        <taxon>Actinomycetota</taxon>
        <taxon>Actinomycetes</taxon>
        <taxon>Glycomycetales</taxon>
        <taxon>Glycomycetaceae</taxon>
        <taxon>Stackebrandtia</taxon>
    </lineage>
</organism>